<dbReference type="PANTHER" id="PTHR14732:SF0">
    <property type="entry name" value="RNA POLYMERASE II SUBUNIT B1 CTD PHOSPHATASE RPAP2-RELATED"/>
    <property type="match status" value="1"/>
</dbReference>
<evidence type="ECO:0000256" key="12">
    <source>
        <dbReference type="PROSITE-ProRule" id="PRU00812"/>
    </source>
</evidence>
<dbReference type="InterPro" id="IPR007308">
    <property type="entry name" value="Rtr1/RPAP2_dom"/>
</dbReference>
<dbReference type="GO" id="GO:0005634">
    <property type="term" value="C:nucleus"/>
    <property type="evidence" value="ECO:0007669"/>
    <property type="project" value="UniProtKB-SubCell"/>
</dbReference>
<comment type="subunit">
    <text evidence="13">Associates with the RNA polymerase II complex.</text>
</comment>
<keyword evidence="4 13" id="KW-0863">Zinc-finger</keyword>
<protein>
    <recommendedName>
        <fullName evidence="13">RNA polymerase II subunit B1 CTD phosphatase RPAP2 homolog</fullName>
        <ecNumber evidence="13">3.1.3.16</ecNumber>
    </recommendedName>
</protein>
<dbReference type="EMBL" id="CM015725">
    <property type="protein sequence ID" value="KAF3699143.1"/>
    <property type="molecule type" value="Genomic_DNA"/>
</dbReference>
<evidence type="ECO:0000313" key="18">
    <source>
        <dbReference type="Proteomes" id="UP000503349"/>
    </source>
</evidence>
<keyword evidence="3 13" id="KW-0479">Metal-binding</keyword>
<evidence type="ECO:0000256" key="13">
    <source>
        <dbReference type="RuleBase" id="RU367080"/>
    </source>
</evidence>
<dbReference type="EC" id="3.1.3.16" evidence="13"/>
<comment type="subcellular location">
    <subcellularLocation>
        <location evidence="1 13">Nucleus</location>
    </subcellularLocation>
</comment>
<evidence type="ECO:0000259" key="16">
    <source>
        <dbReference type="PROSITE" id="PS51479"/>
    </source>
</evidence>
<comment type="catalytic activity">
    <reaction evidence="11 13">
        <text>O-phospho-L-threonyl-[protein] + H2O = L-threonyl-[protein] + phosphate</text>
        <dbReference type="Rhea" id="RHEA:47004"/>
        <dbReference type="Rhea" id="RHEA-COMP:11060"/>
        <dbReference type="Rhea" id="RHEA-COMP:11605"/>
        <dbReference type="ChEBI" id="CHEBI:15377"/>
        <dbReference type="ChEBI" id="CHEBI:30013"/>
        <dbReference type="ChEBI" id="CHEBI:43474"/>
        <dbReference type="ChEBI" id="CHEBI:61977"/>
        <dbReference type="EC" id="3.1.3.16"/>
    </reaction>
</comment>
<feature type="compositionally biased region" description="Basic residues" evidence="15">
    <location>
        <begin position="8"/>
        <end position="21"/>
    </location>
</feature>
<keyword evidence="7 13" id="KW-0904">Protein phosphatase</keyword>
<reference evidence="17 18" key="1">
    <citation type="submission" date="2019-02" db="EMBL/GenBank/DDBJ databases">
        <title>Opniocepnalus argus genome.</title>
        <authorList>
            <person name="Zhou C."/>
            <person name="Xiao S."/>
        </authorList>
    </citation>
    <scope>NUCLEOTIDE SEQUENCE [LARGE SCALE GENOMIC DNA]</scope>
    <source>
        <strain evidence="17">OARG1902GOOAL</strain>
        <tissue evidence="17">Muscle</tissue>
    </source>
</reference>
<comment type="similarity">
    <text evidence="2 12 13">Belongs to the RPAP2 family.</text>
</comment>
<evidence type="ECO:0000256" key="4">
    <source>
        <dbReference type="ARBA" id="ARBA00022771"/>
    </source>
</evidence>
<feature type="region of interest" description="Disordered" evidence="15">
    <location>
        <begin position="141"/>
        <end position="256"/>
    </location>
</feature>
<evidence type="ECO:0000256" key="6">
    <source>
        <dbReference type="ARBA" id="ARBA00022833"/>
    </source>
</evidence>
<evidence type="ECO:0000256" key="8">
    <source>
        <dbReference type="ARBA" id="ARBA00023242"/>
    </source>
</evidence>
<dbReference type="Pfam" id="PF04181">
    <property type="entry name" value="RPAP2_Rtr1"/>
    <property type="match status" value="1"/>
</dbReference>
<evidence type="ECO:0000256" key="2">
    <source>
        <dbReference type="ARBA" id="ARBA00005676"/>
    </source>
</evidence>
<proteinExistence type="inferred from homology"/>
<keyword evidence="8 13" id="KW-0539">Nucleus</keyword>
<keyword evidence="14" id="KW-0175">Coiled coil</keyword>
<feature type="compositionally biased region" description="Acidic residues" evidence="15">
    <location>
        <begin position="445"/>
        <end position="459"/>
    </location>
</feature>
<evidence type="ECO:0000313" key="17">
    <source>
        <dbReference type="EMBL" id="KAF3699143.1"/>
    </source>
</evidence>
<evidence type="ECO:0000256" key="9">
    <source>
        <dbReference type="ARBA" id="ARBA00045547"/>
    </source>
</evidence>
<evidence type="ECO:0000256" key="14">
    <source>
        <dbReference type="SAM" id="Coils"/>
    </source>
</evidence>
<dbReference type="InterPro" id="IPR039693">
    <property type="entry name" value="Rtr1/RPAP2"/>
</dbReference>
<evidence type="ECO:0000256" key="3">
    <source>
        <dbReference type="ARBA" id="ARBA00022723"/>
    </source>
</evidence>
<dbReference type="AlphaFoldDB" id="A0A6G1Q9Y8"/>
<dbReference type="InterPro" id="IPR038534">
    <property type="entry name" value="Rtr1/RPAP2_sf"/>
</dbReference>
<feature type="compositionally biased region" description="Basic and acidic residues" evidence="15">
    <location>
        <begin position="233"/>
        <end position="256"/>
    </location>
</feature>
<organism evidence="17 18">
    <name type="scientific">Channa argus</name>
    <name type="common">Northern snakehead</name>
    <name type="synonym">Ophicephalus argus</name>
    <dbReference type="NCBI Taxonomy" id="215402"/>
    <lineage>
        <taxon>Eukaryota</taxon>
        <taxon>Metazoa</taxon>
        <taxon>Chordata</taxon>
        <taxon>Craniata</taxon>
        <taxon>Vertebrata</taxon>
        <taxon>Euteleostomi</taxon>
        <taxon>Actinopterygii</taxon>
        <taxon>Neopterygii</taxon>
        <taxon>Teleostei</taxon>
        <taxon>Neoteleostei</taxon>
        <taxon>Acanthomorphata</taxon>
        <taxon>Anabantaria</taxon>
        <taxon>Anabantiformes</taxon>
        <taxon>Channoidei</taxon>
        <taxon>Channidae</taxon>
        <taxon>Channa</taxon>
    </lineage>
</organism>
<feature type="coiled-coil region" evidence="14">
    <location>
        <begin position="25"/>
        <end position="59"/>
    </location>
</feature>
<evidence type="ECO:0000256" key="10">
    <source>
        <dbReference type="ARBA" id="ARBA00047761"/>
    </source>
</evidence>
<evidence type="ECO:0000256" key="11">
    <source>
        <dbReference type="ARBA" id="ARBA00048336"/>
    </source>
</evidence>
<evidence type="ECO:0000256" key="7">
    <source>
        <dbReference type="ARBA" id="ARBA00022912"/>
    </source>
</evidence>
<name>A0A6G1Q9Y8_CHAAH</name>
<evidence type="ECO:0000256" key="1">
    <source>
        <dbReference type="ARBA" id="ARBA00004123"/>
    </source>
</evidence>
<comment type="function">
    <text evidence="9">Protein phosphatase that displays CTD phosphatase activity and regulates transcription of snRNA genes. Recognizes and binds phosphorylated 'Ser-7' of the C-terminal heptapeptide repeat domain (CTD) of the largest RNA polymerase II subunit POLR2A, and mediates dephosphorylation of 'Ser-5' of the CTD, thereby promoting transcription of snRNA genes. Downstream of EIF2AK3/PERK, dephosphorylates ERN1, a sensor for the endoplasmic reticulum unfolded protein response (UPR), to abort failed ER-stress adaptation and trigger apoptosis.</text>
</comment>
<keyword evidence="5 13" id="KW-0378">Hydrolase</keyword>
<keyword evidence="6 13" id="KW-0862">Zinc</keyword>
<dbReference type="GO" id="GO:0008420">
    <property type="term" value="F:RNA polymerase II CTD heptapeptide repeat phosphatase activity"/>
    <property type="evidence" value="ECO:0007669"/>
    <property type="project" value="UniProtKB-UniRule"/>
</dbReference>
<evidence type="ECO:0000256" key="15">
    <source>
        <dbReference type="SAM" id="MobiDB-lite"/>
    </source>
</evidence>
<gene>
    <name evidence="17" type="ORF">EXN66_Car014830</name>
</gene>
<feature type="domain" description="RTR1-type" evidence="16">
    <location>
        <begin position="71"/>
        <end position="354"/>
    </location>
</feature>
<accession>A0A6G1Q9Y8</accession>
<dbReference type="GO" id="GO:0043175">
    <property type="term" value="F:RNA polymerase core enzyme binding"/>
    <property type="evidence" value="ECO:0007669"/>
    <property type="project" value="UniProtKB-UniRule"/>
</dbReference>
<dbReference type="GO" id="GO:0005737">
    <property type="term" value="C:cytoplasm"/>
    <property type="evidence" value="ECO:0007669"/>
    <property type="project" value="TreeGrafter"/>
</dbReference>
<dbReference type="PANTHER" id="PTHR14732">
    <property type="entry name" value="RNA POLYMERASE II SUBUNIT B1 CTD PHOSPHATASE RPAP2-RELATED"/>
    <property type="match status" value="1"/>
</dbReference>
<feature type="compositionally biased region" description="Basic and acidic residues" evidence="15">
    <location>
        <begin position="460"/>
        <end position="471"/>
    </location>
</feature>
<comment type="catalytic activity">
    <reaction evidence="10 13">
        <text>O-phospho-L-seryl-[protein] + H2O = L-seryl-[protein] + phosphate</text>
        <dbReference type="Rhea" id="RHEA:20629"/>
        <dbReference type="Rhea" id="RHEA-COMP:9863"/>
        <dbReference type="Rhea" id="RHEA-COMP:11604"/>
        <dbReference type="ChEBI" id="CHEBI:15377"/>
        <dbReference type="ChEBI" id="CHEBI:29999"/>
        <dbReference type="ChEBI" id="CHEBI:43474"/>
        <dbReference type="ChEBI" id="CHEBI:83421"/>
        <dbReference type="EC" id="3.1.3.16"/>
    </reaction>
</comment>
<feature type="compositionally biased region" description="Basic and acidic residues" evidence="15">
    <location>
        <begin position="206"/>
        <end position="219"/>
    </location>
</feature>
<feature type="region of interest" description="Disordered" evidence="15">
    <location>
        <begin position="1"/>
        <end position="22"/>
    </location>
</feature>
<feature type="region of interest" description="Disordered" evidence="15">
    <location>
        <begin position="433"/>
        <end position="478"/>
    </location>
</feature>
<reference evidence="18" key="2">
    <citation type="submission" date="2019-02" db="EMBL/GenBank/DDBJ databases">
        <title>Opniocepnalus argus Var Kimnra genome.</title>
        <authorList>
            <person name="Zhou C."/>
            <person name="Xiao S."/>
        </authorList>
    </citation>
    <scope>NUCLEOTIDE SEQUENCE [LARGE SCALE GENOMIC DNA]</scope>
</reference>
<sequence>METEERKRSGRSSKTSKKGGRSIKIVTAEAEARRREELKQKLRDKLELEKKALMVVERLLEDSVAEDFLVDCAKFITPANYKDAVEERSIAKLCGYPICLNKLGKILTQQYKISTKTNKVYDITERKTVFTSILADSPPEIKLLQRGDGGSPGEAVMLPERRLQEEDIEKPLSTLPEDPQSDNSDNEQEQDFVSSVISQKPGLRVHWGDLPKCTHEDKNGQQLKMKRKTQKRKAGDKEGTEHHESQDKESKAAHACKTDIRTDAEKPKQLYMINTDQPLPVEKEKLSLEEATAKLNLLNLSQVGTQNTSLLAESTLSQSLHTTPLTTTSCEDLKYYTESRPQLELSHSPLTNTANQNNHNTMLPNQADLKITQVGMSKRGAAGLRDLLRNQSNAPTPDSIRLNLLESLKKTLKEWSTDETLKFLYGADHSLGSPFADVEDKNREEEEGLDEDDIEDEVTGEDRERANDGVQKKPSAAAPNYEALQKETQKLELRVREFYKGTWIVPVDLEEQSENKMTVQEQCTKEPVLPLVDSHAQRFIQKRVTVEKLNSCLRNIVGPLHLTMSDITTNLNNLVRTFRLSEVSSVVKQSLKMPASVDYLNTLMDELGLQEQDLLNLVRLFKTPTH</sequence>
<dbReference type="Gene3D" id="1.25.40.820">
    <property type="match status" value="1"/>
</dbReference>
<keyword evidence="18" id="KW-1185">Reference proteome</keyword>
<dbReference type="Proteomes" id="UP000503349">
    <property type="component" value="Chromosome 14"/>
</dbReference>
<dbReference type="PROSITE" id="PS51479">
    <property type="entry name" value="ZF_RTR1"/>
    <property type="match status" value="1"/>
</dbReference>
<dbReference type="GO" id="GO:0008270">
    <property type="term" value="F:zinc ion binding"/>
    <property type="evidence" value="ECO:0007669"/>
    <property type="project" value="UniProtKB-KW"/>
</dbReference>
<evidence type="ECO:0000256" key="5">
    <source>
        <dbReference type="ARBA" id="ARBA00022801"/>
    </source>
</evidence>